<evidence type="ECO:0000313" key="5">
    <source>
        <dbReference type="EMBL" id="KAF5375816.1"/>
    </source>
</evidence>
<dbReference type="PROSITE" id="PS50082">
    <property type="entry name" value="WD_REPEATS_2"/>
    <property type="match status" value="2"/>
</dbReference>
<dbReference type="InterPro" id="IPR036322">
    <property type="entry name" value="WD40_repeat_dom_sf"/>
</dbReference>
<dbReference type="PANTHER" id="PTHR19879">
    <property type="entry name" value="TRANSCRIPTION INITIATION FACTOR TFIID"/>
    <property type="match status" value="1"/>
</dbReference>
<reference evidence="5 6" key="1">
    <citation type="journal article" date="2020" name="ISME J.">
        <title>Uncovering the hidden diversity of litter-decomposition mechanisms in mushroom-forming fungi.</title>
        <authorList>
            <person name="Floudas D."/>
            <person name="Bentzer J."/>
            <person name="Ahren D."/>
            <person name="Johansson T."/>
            <person name="Persson P."/>
            <person name="Tunlid A."/>
        </authorList>
    </citation>
    <scope>NUCLEOTIDE SEQUENCE [LARGE SCALE GENOMIC DNA]</scope>
    <source>
        <strain evidence="5 6">CBS 406.79</strain>
    </source>
</reference>
<dbReference type="Proteomes" id="UP000518752">
    <property type="component" value="Unassembled WGS sequence"/>
</dbReference>
<protein>
    <recommendedName>
        <fullName evidence="7">WD40 repeat-like protein</fullName>
    </recommendedName>
</protein>
<sequence>MHWPALESAILIPIFITLKIYCFPGPPTYVAFSPDGQQVVSGSSDQTVRLWNVQTGQQIGVPLHGHISHVTSVASSPDSQQVVSGSSDKTVRVRNVQTAQQTGALPHDGHTFPIKSMASSSNPPMLVASSLSKDILTS</sequence>
<gene>
    <name evidence="5" type="ORF">D9757_011176</name>
</gene>
<feature type="repeat" description="WD" evidence="3">
    <location>
        <begin position="63"/>
        <end position="104"/>
    </location>
</feature>
<dbReference type="InterPro" id="IPR015943">
    <property type="entry name" value="WD40/YVTN_repeat-like_dom_sf"/>
</dbReference>
<dbReference type="PANTHER" id="PTHR19879:SF9">
    <property type="entry name" value="TRANSCRIPTION INITIATION FACTOR TFIID SUBUNIT 5"/>
    <property type="match status" value="1"/>
</dbReference>
<evidence type="ECO:0000313" key="6">
    <source>
        <dbReference type="Proteomes" id="UP000518752"/>
    </source>
</evidence>
<dbReference type="Pfam" id="PF00400">
    <property type="entry name" value="WD40"/>
    <property type="match status" value="3"/>
</dbReference>
<feature type="signal peptide" evidence="4">
    <location>
        <begin position="1"/>
        <end position="22"/>
    </location>
</feature>
<keyword evidence="2" id="KW-0677">Repeat</keyword>
<evidence type="ECO:0008006" key="7">
    <source>
        <dbReference type="Google" id="ProtNLM"/>
    </source>
</evidence>
<dbReference type="InterPro" id="IPR019775">
    <property type="entry name" value="WD40_repeat_CS"/>
</dbReference>
<organism evidence="5 6">
    <name type="scientific">Collybiopsis confluens</name>
    <dbReference type="NCBI Taxonomy" id="2823264"/>
    <lineage>
        <taxon>Eukaryota</taxon>
        <taxon>Fungi</taxon>
        <taxon>Dikarya</taxon>
        <taxon>Basidiomycota</taxon>
        <taxon>Agaricomycotina</taxon>
        <taxon>Agaricomycetes</taxon>
        <taxon>Agaricomycetidae</taxon>
        <taxon>Agaricales</taxon>
        <taxon>Marasmiineae</taxon>
        <taxon>Omphalotaceae</taxon>
        <taxon>Collybiopsis</taxon>
    </lineage>
</organism>
<keyword evidence="1 3" id="KW-0853">WD repeat</keyword>
<feature type="chain" id="PRO_5034477710" description="WD40 repeat-like protein" evidence="4">
    <location>
        <begin position="23"/>
        <end position="138"/>
    </location>
</feature>
<accession>A0A8H5M067</accession>
<evidence type="ECO:0000256" key="4">
    <source>
        <dbReference type="SAM" id="SignalP"/>
    </source>
</evidence>
<dbReference type="SUPFAM" id="SSF50978">
    <property type="entry name" value="WD40 repeat-like"/>
    <property type="match status" value="1"/>
</dbReference>
<dbReference type="OrthoDB" id="2615105at2759"/>
<keyword evidence="6" id="KW-1185">Reference proteome</keyword>
<name>A0A8H5M067_9AGAR</name>
<dbReference type="SMART" id="SM00320">
    <property type="entry name" value="WD40"/>
    <property type="match status" value="3"/>
</dbReference>
<dbReference type="AlphaFoldDB" id="A0A8H5M067"/>
<evidence type="ECO:0000256" key="1">
    <source>
        <dbReference type="ARBA" id="ARBA00022574"/>
    </source>
</evidence>
<dbReference type="PROSITE" id="PS50294">
    <property type="entry name" value="WD_REPEATS_REGION"/>
    <property type="match status" value="2"/>
</dbReference>
<keyword evidence="4" id="KW-0732">Signal</keyword>
<evidence type="ECO:0000256" key="2">
    <source>
        <dbReference type="ARBA" id="ARBA00022737"/>
    </source>
</evidence>
<dbReference type="PROSITE" id="PS00678">
    <property type="entry name" value="WD_REPEATS_1"/>
    <property type="match status" value="1"/>
</dbReference>
<comment type="caution">
    <text evidence="5">The sequence shown here is derived from an EMBL/GenBank/DDBJ whole genome shotgun (WGS) entry which is preliminary data.</text>
</comment>
<dbReference type="EMBL" id="JAACJN010000094">
    <property type="protein sequence ID" value="KAF5375816.1"/>
    <property type="molecule type" value="Genomic_DNA"/>
</dbReference>
<dbReference type="Gene3D" id="2.130.10.10">
    <property type="entry name" value="YVTN repeat-like/Quinoprotein amine dehydrogenase"/>
    <property type="match status" value="1"/>
</dbReference>
<proteinExistence type="predicted"/>
<dbReference type="InterPro" id="IPR001680">
    <property type="entry name" value="WD40_rpt"/>
</dbReference>
<evidence type="ECO:0000256" key="3">
    <source>
        <dbReference type="PROSITE-ProRule" id="PRU00221"/>
    </source>
</evidence>
<feature type="repeat" description="WD" evidence="3">
    <location>
        <begin position="30"/>
        <end position="61"/>
    </location>
</feature>